<dbReference type="InterPro" id="IPR029063">
    <property type="entry name" value="SAM-dependent_MTases_sf"/>
</dbReference>
<evidence type="ECO:0000256" key="6">
    <source>
        <dbReference type="RuleBase" id="RU362030"/>
    </source>
</evidence>
<comment type="caution">
    <text evidence="8">The sequence shown here is derived from an EMBL/GenBank/DDBJ whole genome shotgun (WGS) entry which is preliminary data.</text>
</comment>
<dbReference type="PANTHER" id="PTHR43619:SF2">
    <property type="entry name" value="S-ADENOSYL-L-METHIONINE-DEPENDENT METHYLTRANSFERASES SUPERFAMILY PROTEIN"/>
    <property type="match status" value="1"/>
</dbReference>
<evidence type="ECO:0000256" key="4">
    <source>
        <dbReference type="ARBA" id="ARBA00022679"/>
    </source>
</evidence>
<comment type="similarity">
    <text evidence="2 6">Belongs to the UPF0677 family.</text>
</comment>
<evidence type="ECO:0000256" key="5">
    <source>
        <dbReference type="ARBA" id="ARBA00022691"/>
    </source>
</evidence>
<organism evidence="8 9">
    <name type="scientific">Catenulispora yoronensis</name>
    <dbReference type="NCBI Taxonomy" id="450799"/>
    <lineage>
        <taxon>Bacteria</taxon>
        <taxon>Bacillati</taxon>
        <taxon>Actinomycetota</taxon>
        <taxon>Actinomycetes</taxon>
        <taxon>Catenulisporales</taxon>
        <taxon>Catenulisporaceae</taxon>
        <taxon>Catenulispora</taxon>
    </lineage>
</organism>
<gene>
    <name evidence="8" type="ORF">GCM10009839_06170</name>
</gene>
<dbReference type="GO" id="GO:0032259">
    <property type="term" value="P:methylation"/>
    <property type="evidence" value="ECO:0007669"/>
    <property type="project" value="UniProtKB-KW"/>
</dbReference>
<dbReference type="SUPFAM" id="SSF53335">
    <property type="entry name" value="S-adenosyl-L-methionine-dependent methyltransferases"/>
    <property type="match status" value="1"/>
</dbReference>
<evidence type="ECO:0000256" key="2">
    <source>
        <dbReference type="ARBA" id="ARBA00008138"/>
    </source>
</evidence>
<name>A0ABP5F433_9ACTN</name>
<dbReference type="GO" id="GO:0008168">
    <property type="term" value="F:methyltransferase activity"/>
    <property type="evidence" value="ECO:0007669"/>
    <property type="project" value="UniProtKB-KW"/>
</dbReference>
<dbReference type="Proteomes" id="UP001500751">
    <property type="component" value="Unassembled WGS sequence"/>
</dbReference>
<sequence>MTNHEPEGVAADIVADPAAALSPVSRTALAVARVRAFETAQPEPLFTDPYAQVFIEASGIPMDVAGPASPLAKRLVAQGILRTRHYDEQLMAAGVDQVVLLAAGLDARAFRLPWPEGTRVFELDLPPILAFKDRVLAEHGARPHCERIVLPLDLVDPDWPNRLRAAGFDAARPSAWLAEGLLVYLDADQAAGLLGAVGELAAPGSILMLEQGRDVSGTPREDGLTALTDLWRGGLGPGTADWLAVHGWQVEFAGLEDLAAGYGREMPPAVGPSTAGFLRARRIARPVPRPESQGNDSSSVRSG</sequence>
<evidence type="ECO:0000256" key="3">
    <source>
        <dbReference type="ARBA" id="ARBA00022603"/>
    </source>
</evidence>
<evidence type="ECO:0000256" key="1">
    <source>
        <dbReference type="ARBA" id="ARBA00003907"/>
    </source>
</evidence>
<dbReference type="Gene3D" id="3.40.50.150">
    <property type="entry name" value="Vaccinia Virus protein VP39"/>
    <property type="match status" value="1"/>
</dbReference>
<dbReference type="RefSeq" id="WP_344663928.1">
    <property type="nucleotide sequence ID" value="NZ_BAAAQN010000003.1"/>
</dbReference>
<reference evidence="9" key="1">
    <citation type="journal article" date="2019" name="Int. J. Syst. Evol. Microbiol.">
        <title>The Global Catalogue of Microorganisms (GCM) 10K type strain sequencing project: providing services to taxonomists for standard genome sequencing and annotation.</title>
        <authorList>
            <consortium name="The Broad Institute Genomics Platform"/>
            <consortium name="The Broad Institute Genome Sequencing Center for Infectious Disease"/>
            <person name="Wu L."/>
            <person name="Ma J."/>
        </authorList>
    </citation>
    <scope>NUCLEOTIDE SEQUENCE [LARGE SCALE GENOMIC DNA]</scope>
    <source>
        <strain evidence="9">JCM 16014</strain>
    </source>
</reference>
<comment type="function">
    <text evidence="1 6">Exhibits S-adenosyl-L-methionine-dependent methyltransferase activity.</text>
</comment>
<keyword evidence="3 6" id="KW-0489">Methyltransferase</keyword>
<dbReference type="EC" id="2.1.1.-" evidence="6"/>
<proteinExistence type="inferred from homology"/>
<keyword evidence="9" id="KW-1185">Reference proteome</keyword>
<evidence type="ECO:0000313" key="9">
    <source>
        <dbReference type="Proteomes" id="UP001500751"/>
    </source>
</evidence>
<evidence type="ECO:0000313" key="8">
    <source>
        <dbReference type="EMBL" id="GAA2014063.1"/>
    </source>
</evidence>
<protein>
    <recommendedName>
        <fullName evidence="6">S-adenosyl-L-methionine-dependent methyltransferase</fullName>
        <ecNumber evidence="6">2.1.1.-</ecNumber>
    </recommendedName>
</protein>
<feature type="compositionally biased region" description="Polar residues" evidence="7">
    <location>
        <begin position="292"/>
        <end position="303"/>
    </location>
</feature>
<dbReference type="Pfam" id="PF04072">
    <property type="entry name" value="LCM"/>
    <property type="match status" value="1"/>
</dbReference>
<accession>A0ABP5F433</accession>
<keyword evidence="4" id="KW-0808">Transferase</keyword>
<dbReference type="PANTHER" id="PTHR43619">
    <property type="entry name" value="S-ADENOSYL-L-METHIONINE-DEPENDENT METHYLTRANSFERASE YKTD-RELATED"/>
    <property type="match status" value="1"/>
</dbReference>
<evidence type="ECO:0000256" key="7">
    <source>
        <dbReference type="SAM" id="MobiDB-lite"/>
    </source>
</evidence>
<feature type="region of interest" description="Disordered" evidence="7">
    <location>
        <begin position="283"/>
        <end position="303"/>
    </location>
</feature>
<dbReference type="NCBIfam" id="TIGR00027">
    <property type="entry name" value="mthyl_TIGR00027"/>
    <property type="match status" value="1"/>
</dbReference>
<dbReference type="InterPro" id="IPR011610">
    <property type="entry name" value="SAM_mthyl_Trfase_ML2640-like"/>
</dbReference>
<dbReference type="InterPro" id="IPR007213">
    <property type="entry name" value="Ppm1/Ppm2/Tcmp"/>
</dbReference>
<keyword evidence="5 6" id="KW-0949">S-adenosyl-L-methionine</keyword>
<dbReference type="EMBL" id="BAAAQN010000003">
    <property type="protein sequence ID" value="GAA2014063.1"/>
    <property type="molecule type" value="Genomic_DNA"/>
</dbReference>